<proteinExistence type="predicted"/>
<dbReference type="OrthoDB" id="3163890at2759"/>
<evidence type="ECO:0000313" key="2">
    <source>
        <dbReference type="Proteomes" id="UP000724874"/>
    </source>
</evidence>
<protein>
    <submittedName>
        <fullName evidence="1">Uncharacterized protein</fullName>
    </submittedName>
</protein>
<dbReference type="EMBL" id="JADNYJ010000070">
    <property type="protein sequence ID" value="KAF8891953.1"/>
    <property type="molecule type" value="Genomic_DNA"/>
</dbReference>
<comment type="caution">
    <text evidence="1">The sequence shown here is derived from an EMBL/GenBank/DDBJ whole genome shotgun (WGS) entry which is preliminary data.</text>
</comment>
<organism evidence="1 2">
    <name type="scientific">Gymnopilus junonius</name>
    <name type="common">Spectacular rustgill mushroom</name>
    <name type="synonym">Gymnopilus spectabilis subsp. junonius</name>
    <dbReference type="NCBI Taxonomy" id="109634"/>
    <lineage>
        <taxon>Eukaryota</taxon>
        <taxon>Fungi</taxon>
        <taxon>Dikarya</taxon>
        <taxon>Basidiomycota</taxon>
        <taxon>Agaricomycotina</taxon>
        <taxon>Agaricomycetes</taxon>
        <taxon>Agaricomycetidae</taxon>
        <taxon>Agaricales</taxon>
        <taxon>Agaricineae</taxon>
        <taxon>Hymenogastraceae</taxon>
        <taxon>Gymnopilus</taxon>
    </lineage>
</organism>
<gene>
    <name evidence="1" type="ORF">CPB84DRAFT_1938251</name>
</gene>
<dbReference type="Proteomes" id="UP000724874">
    <property type="component" value="Unassembled WGS sequence"/>
</dbReference>
<keyword evidence="2" id="KW-1185">Reference proteome</keyword>
<evidence type="ECO:0000313" key="1">
    <source>
        <dbReference type="EMBL" id="KAF8891953.1"/>
    </source>
</evidence>
<name>A0A9P5NL16_GYMJU</name>
<reference evidence="1" key="1">
    <citation type="submission" date="2020-11" db="EMBL/GenBank/DDBJ databases">
        <authorList>
            <consortium name="DOE Joint Genome Institute"/>
            <person name="Ahrendt S."/>
            <person name="Riley R."/>
            <person name="Andreopoulos W."/>
            <person name="LaButti K."/>
            <person name="Pangilinan J."/>
            <person name="Ruiz-duenas F.J."/>
            <person name="Barrasa J.M."/>
            <person name="Sanchez-Garcia M."/>
            <person name="Camarero S."/>
            <person name="Miyauchi S."/>
            <person name="Serrano A."/>
            <person name="Linde D."/>
            <person name="Babiker R."/>
            <person name="Drula E."/>
            <person name="Ayuso-Fernandez I."/>
            <person name="Pacheco R."/>
            <person name="Padilla G."/>
            <person name="Ferreira P."/>
            <person name="Barriuso J."/>
            <person name="Kellner H."/>
            <person name="Castanera R."/>
            <person name="Alfaro M."/>
            <person name="Ramirez L."/>
            <person name="Pisabarro A.G."/>
            <person name="Kuo A."/>
            <person name="Tritt A."/>
            <person name="Lipzen A."/>
            <person name="He G."/>
            <person name="Yan M."/>
            <person name="Ng V."/>
            <person name="Cullen D."/>
            <person name="Martin F."/>
            <person name="Rosso M.-N."/>
            <person name="Henrissat B."/>
            <person name="Hibbett D."/>
            <person name="Martinez A.T."/>
            <person name="Grigoriev I.V."/>
        </authorList>
    </citation>
    <scope>NUCLEOTIDE SEQUENCE</scope>
    <source>
        <strain evidence="1">AH 44721</strain>
    </source>
</reference>
<sequence>MDNGFLRHDGSRRQASNPSSGIIWACPKDACQHDTLFWACSGSWLPGMETKHKAGQDPYERQSSISEKVATYMLSLRRRKVQAGETATSARAITPVSIFRDKCVCIKLINMFRQFWRNFITSITILKAGTGLSAPWKVLLLQVSIPGPALAIDSSCKQFTRLPLCVYCV</sequence>
<dbReference type="AlphaFoldDB" id="A0A9P5NL16"/>
<accession>A0A9P5NL16</accession>